<name>A0ABR3GU43_9PEZI</name>
<feature type="repeat" description="ANK" evidence="3">
    <location>
        <begin position="429"/>
        <end position="461"/>
    </location>
</feature>
<dbReference type="EMBL" id="JBBBZM010000011">
    <property type="protein sequence ID" value="KAL0639454.1"/>
    <property type="molecule type" value="Genomic_DNA"/>
</dbReference>
<dbReference type="Pfam" id="PF12796">
    <property type="entry name" value="Ank_2"/>
    <property type="match status" value="5"/>
</dbReference>
<evidence type="ECO:0000256" key="2">
    <source>
        <dbReference type="ARBA" id="ARBA00023043"/>
    </source>
</evidence>
<keyword evidence="1" id="KW-0677">Repeat</keyword>
<accession>A0ABR3GU43</accession>
<dbReference type="InterPro" id="IPR002110">
    <property type="entry name" value="Ankyrin_rpt"/>
</dbReference>
<feature type="repeat" description="ANK" evidence="3">
    <location>
        <begin position="747"/>
        <end position="779"/>
    </location>
</feature>
<feature type="repeat" description="ANK" evidence="3">
    <location>
        <begin position="615"/>
        <end position="647"/>
    </location>
</feature>
<evidence type="ECO:0000313" key="6">
    <source>
        <dbReference type="Proteomes" id="UP001447188"/>
    </source>
</evidence>
<protein>
    <submittedName>
        <fullName evidence="5">Uncharacterized protein</fullName>
    </submittedName>
</protein>
<feature type="repeat" description="ANK" evidence="3">
    <location>
        <begin position="648"/>
        <end position="680"/>
    </location>
</feature>
<feature type="repeat" description="ANK" evidence="3">
    <location>
        <begin position="813"/>
        <end position="845"/>
    </location>
</feature>
<dbReference type="PANTHER" id="PTHR24173">
    <property type="entry name" value="ANKYRIN REPEAT CONTAINING"/>
    <property type="match status" value="1"/>
</dbReference>
<proteinExistence type="predicted"/>
<organism evidence="5 6">
    <name type="scientific">Discina gigas</name>
    <dbReference type="NCBI Taxonomy" id="1032678"/>
    <lineage>
        <taxon>Eukaryota</taxon>
        <taxon>Fungi</taxon>
        <taxon>Dikarya</taxon>
        <taxon>Ascomycota</taxon>
        <taxon>Pezizomycotina</taxon>
        <taxon>Pezizomycetes</taxon>
        <taxon>Pezizales</taxon>
        <taxon>Discinaceae</taxon>
        <taxon>Discina</taxon>
    </lineage>
</organism>
<evidence type="ECO:0000256" key="4">
    <source>
        <dbReference type="SAM" id="MobiDB-lite"/>
    </source>
</evidence>
<feature type="repeat" description="ANK" evidence="3">
    <location>
        <begin position="582"/>
        <end position="614"/>
    </location>
</feature>
<reference evidence="5 6" key="1">
    <citation type="submission" date="2024-02" db="EMBL/GenBank/DDBJ databases">
        <title>Discinaceae phylogenomics.</title>
        <authorList>
            <person name="Dirks A.C."/>
            <person name="James T.Y."/>
        </authorList>
    </citation>
    <scope>NUCLEOTIDE SEQUENCE [LARGE SCALE GENOMIC DNA]</scope>
    <source>
        <strain evidence="5 6">ACD0624</strain>
    </source>
</reference>
<dbReference type="Proteomes" id="UP001447188">
    <property type="component" value="Unassembled WGS sequence"/>
</dbReference>
<dbReference type="PROSITE" id="PS50297">
    <property type="entry name" value="ANK_REP_REGION"/>
    <property type="match status" value="12"/>
</dbReference>
<feature type="region of interest" description="Disordered" evidence="4">
    <location>
        <begin position="1"/>
        <end position="29"/>
    </location>
</feature>
<feature type="repeat" description="ANK" evidence="3">
    <location>
        <begin position="681"/>
        <end position="713"/>
    </location>
</feature>
<dbReference type="PROSITE" id="PS50088">
    <property type="entry name" value="ANK_REPEAT"/>
    <property type="match status" value="12"/>
</dbReference>
<dbReference type="SMART" id="SM00248">
    <property type="entry name" value="ANK"/>
    <property type="match status" value="15"/>
</dbReference>
<dbReference type="Gene3D" id="1.25.40.20">
    <property type="entry name" value="Ankyrin repeat-containing domain"/>
    <property type="match status" value="6"/>
</dbReference>
<feature type="repeat" description="ANK" evidence="3">
    <location>
        <begin position="302"/>
        <end position="334"/>
    </location>
</feature>
<feature type="repeat" description="ANK" evidence="3">
    <location>
        <begin position="335"/>
        <end position="367"/>
    </location>
</feature>
<dbReference type="InterPro" id="IPR036770">
    <property type="entry name" value="Ankyrin_rpt-contain_sf"/>
</dbReference>
<evidence type="ECO:0000256" key="3">
    <source>
        <dbReference type="PROSITE-ProRule" id="PRU00023"/>
    </source>
</evidence>
<dbReference type="PRINTS" id="PR01415">
    <property type="entry name" value="ANKYRIN"/>
</dbReference>
<keyword evidence="2 3" id="KW-0040">ANK repeat</keyword>
<comment type="caution">
    <text evidence="5">The sequence shown here is derived from an EMBL/GenBank/DDBJ whole genome shotgun (WGS) entry which is preliminary data.</text>
</comment>
<dbReference type="Pfam" id="PF00023">
    <property type="entry name" value="Ank"/>
    <property type="match status" value="2"/>
</dbReference>
<feature type="repeat" description="ANK" evidence="3">
    <location>
        <begin position="780"/>
        <end position="812"/>
    </location>
</feature>
<sequence length="884" mass="94295">MSSITRRLSTAGRMLPVPPPKPNYLHQPSLSAARLGPPGVFSKYLMNDIPRGTSRAKLMNCLQPVSNSEDDDGVKDVLSVMKLPQVDSGCIITDSRLDDELSVAVIEFSNTPKWLRYLNKDLYGFPKKTAVGTLWRGVDTSTGEIDEYGRSEFIRATIEGNLVYAETLAEFPDTDVNVQDNHGRTALHWASAENHVDLVRLCLSIPECDIGLRDEDNLTAFDLSLEDKKMLIPTLFYENMLEMEESHPQTALLRMLTVTSDPVEGKAIFPGQAIFDPIGDSNNPLVKALINRGIDLTARDTSGDTALHIAVKSTNVEIAIRLMKAGSDVDAIGKGGDTPLHRAALTSEKRMVQALLSWEAKPDTRNHQGRSPLDLAKDPEMVRHELNRKLEDTESLTPLHRAAEDGDHEIVQLLLELGASVDEKNSNSRGETALMVAARMGYLNVGELLVEAGANIEATDKNGLTPLNLASTTGFSQLLQDHGAKVTGGNGTEGTEALVVGITGMNTTTVVDFQTAKNYTEDWEKEMNEVAGVDGEMASDSFVVGEDKDRVRRLRQAVREGDVVELRSLVASGIDINEKDVGGRTALFVAAECGHTEIVQALLASGAEINSAEKSGATPLYIAAQYGLTGTVQALLASGAEINGAKKSGATPLYIAAQNGRTGTVQALLASGAQTEVARAQGQTPLYIAAENGNTEVVQALLASGAKTGVALESGTTPLHIAAQNGHTETVQVLLASGAKINGAKKSGATPLYIAAQNGRTGTVQALLASGAQTEAARAQGQTPLYIAAEHGHTETVQVLLASGAHPDVAIELGITPLHIAAQNGHIETVQALLAGGAEPMAESSTSKTALNLAILSNHHETAKVLQAARRRRLRDLTAWVRRR</sequence>
<evidence type="ECO:0000313" key="5">
    <source>
        <dbReference type="EMBL" id="KAL0639454.1"/>
    </source>
</evidence>
<feature type="repeat" description="ANK" evidence="3">
    <location>
        <begin position="714"/>
        <end position="746"/>
    </location>
</feature>
<evidence type="ECO:0000256" key="1">
    <source>
        <dbReference type="ARBA" id="ARBA00022737"/>
    </source>
</evidence>
<dbReference type="Pfam" id="PF13857">
    <property type="entry name" value="Ank_5"/>
    <property type="match status" value="1"/>
</dbReference>
<feature type="repeat" description="ANK" evidence="3">
    <location>
        <begin position="394"/>
        <end position="426"/>
    </location>
</feature>
<gene>
    <name evidence="5" type="ORF">Q9L58_001482</name>
</gene>
<keyword evidence="6" id="KW-1185">Reference proteome</keyword>
<dbReference type="SUPFAM" id="SSF48403">
    <property type="entry name" value="Ankyrin repeat"/>
    <property type="match status" value="3"/>
</dbReference>
<dbReference type="PANTHER" id="PTHR24173:SF27">
    <property type="entry name" value="ANKYRIN REPEAT AND SOCS BOX PROTEIN 1"/>
    <property type="match status" value="1"/>
</dbReference>